<keyword evidence="1" id="KW-0433">Leucine-rich repeat</keyword>
<gene>
    <name evidence="3" type="ORF">LWC34_31840</name>
</gene>
<keyword evidence="2" id="KW-0677">Repeat</keyword>
<proteinExistence type="predicted"/>
<dbReference type="InterPro" id="IPR032675">
    <property type="entry name" value="LRR_dom_sf"/>
</dbReference>
<dbReference type="RefSeq" id="WP_233728987.1">
    <property type="nucleotide sequence ID" value="NZ_JAJVCN010000003.1"/>
</dbReference>
<evidence type="ECO:0000256" key="2">
    <source>
        <dbReference type="ARBA" id="ARBA00022737"/>
    </source>
</evidence>
<dbReference type="PANTHER" id="PTHR46652">
    <property type="entry name" value="LEUCINE-RICH REPEAT AND IQ DOMAIN-CONTAINING PROTEIN 1-RELATED"/>
    <property type="match status" value="1"/>
</dbReference>
<evidence type="ECO:0000256" key="1">
    <source>
        <dbReference type="ARBA" id="ARBA00022614"/>
    </source>
</evidence>
<evidence type="ECO:0000313" key="3">
    <source>
        <dbReference type="EMBL" id="MCE7007375.1"/>
    </source>
</evidence>
<evidence type="ECO:0000313" key="4">
    <source>
        <dbReference type="Proteomes" id="UP001521150"/>
    </source>
</evidence>
<sequence>MWLSGNLSDLSPLARHAKLTSLAVWSATALTGLGVLAELPALTMLTLGSSGFEDIEFVRSAPGLTSLRLHDLDAVTDFSPLRTLTRLNHLSIETPKTLTSFESVRNIPTLLRLTLRGHTSPPGGLPQLAAELPRLITLNLFEADWLTDLEPIGRFEHLDRLTLRSGRLSSIAAVEQVPNLQFFDLDCPQVDDISVIGKLTKLKTLYLREPAARVDPVALSMKDTTVHVPDRPTAQRWRRVPGQAAKIKVIDD</sequence>
<evidence type="ECO:0008006" key="5">
    <source>
        <dbReference type="Google" id="ProtNLM"/>
    </source>
</evidence>
<name>A0ABS8ZK78_9PSEU</name>
<dbReference type="Proteomes" id="UP001521150">
    <property type="component" value="Unassembled WGS sequence"/>
</dbReference>
<accession>A0ABS8ZK78</accession>
<reference evidence="3 4" key="1">
    <citation type="submission" date="2021-12" db="EMBL/GenBank/DDBJ databases">
        <title>Genome sequence of Kibdelosporangium philippinense ATCC 49844.</title>
        <authorList>
            <person name="Fedorov E.A."/>
            <person name="Omeragic M."/>
            <person name="Shalygina K.F."/>
            <person name="Maclea K.S."/>
        </authorList>
    </citation>
    <scope>NUCLEOTIDE SEQUENCE [LARGE SCALE GENOMIC DNA]</scope>
    <source>
        <strain evidence="3 4">ATCC 49844</strain>
    </source>
</reference>
<comment type="caution">
    <text evidence="3">The sequence shown here is derived from an EMBL/GenBank/DDBJ whole genome shotgun (WGS) entry which is preliminary data.</text>
</comment>
<dbReference type="InterPro" id="IPR050836">
    <property type="entry name" value="SDS22/Internalin_LRR"/>
</dbReference>
<keyword evidence="4" id="KW-1185">Reference proteome</keyword>
<dbReference type="PANTHER" id="PTHR46652:SF3">
    <property type="entry name" value="LEUCINE-RICH REPEAT-CONTAINING PROTEIN 9"/>
    <property type="match status" value="1"/>
</dbReference>
<dbReference type="SUPFAM" id="SSF52058">
    <property type="entry name" value="L domain-like"/>
    <property type="match status" value="1"/>
</dbReference>
<organism evidence="3 4">
    <name type="scientific">Kibdelosporangium philippinense</name>
    <dbReference type="NCBI Taxonomy" id="211113"/>
    <lineage>
        <taxon>Bacteria</taxon>
        <taxon>Bacillati</taxon>
        <taxon>Actinomycetota</taxon>
        <taxon>Actinomycetes</taxon>
        <taxon>Pseudonocardiales</taxon>
        <taxon>Pseudonocardiaceae</taxon>
        <taxon>Kibdelosporangium</taxon>
    </lineage>
</organism>
<protein>
    <recommendedName>
        <fullName evidence="5">Leucine-rich repeat domain-containing protein</fullName>
    </recommendedName>
</protein>
<dbReference type="Gene3D" id="3.80.10.10">
    <property type="entry name" value="Ribonuclease Inhibitor"/>
    <property type="match status" value="1"/>
</dbReference>
<dbReference type="EMBL" id="JAJVCN010000003">
    <property type="protein sequence ID" value="MCE7007375.1"/>
    <property type="molecule type" value="Genomic_DNA"/>
</dbReference>